<dbReference type="AlphaFoldDB" id="A0A926HZ62"/>
<reference evidence="1" key="1">
    <citation type="submission" date="2020-08" db="EMBL/GenBank/DDBJ databases">
        <title>Genome public.</title>
        <authorList>
            <person name="Liu C."/>
            <person name="Sun Q."/>
        </authorList>
    </citation>
    <scope>NUCLEOTIDE SEQUENCE</scope>
    <source>
        <strain evidence="1">H8</strain>
    </source>
</reference>
<accession>A0A926HZ62</accession>
<keyword evidence="2" id="KW-1185">Reference proteome</keyword>
<evidence type="ECO:0000313" key="1">
    <source>
        <dbReference type="EMBL" id="MBC8540830.1"/>
    </source>
</evidence>
<gene>
    <name evidence="1" type="ORF">H8698_07550</name>
</gene>
<sequence length="53" mass="5963">MIDVEHGVITIEGKDLKICDLLKDFTGLDVELSCKVKTDEDLVIDSRNINDNE</sequence>
<comment type="caution">
    <text evidence="1">The sequence shown here is derived from an EMBL/GenBank/DDBJ whole genome shotgun (WGS) entry which is preliminary data.</text>
</comment>
<proteinExistence type="predicted"/>
<evidence type="ECO:0000313" key="2">
    <source>
        <dbReference type="Proteomes" id="UP000611762"/>
    </source>
</evidence>
<dbReference type="RefSeq" id="WP_249311987.1">
    <property type="nucleotide sequence ID" value="NZ_JACRSU010000002.1"/>
</dbReference>
<name>A0A926HZ62_9FIRM</name>
<protein>
    <submittedName>
        <fullName evidence="1">Uncharacterized protein</fullName>
    </submittedName>
</protein>
<organism evidence="1 2">
    <name type="scientific">Congzhengia minquanensis</name>
    <dbReference type="NCBI Taxonomy" id="2763657"/>
    <lineage>
        <taxon>Bacteria</taxon>
        <taxon>Bacillati</taxon>
        <taxon>Bacillota</taxon>
        <taxon>Clostridia</taxon>
        <taxon>Eubacteriales</taxon>
        <taxon>Oscillospiraceae</taxon>
        <taxon>Congzhengia</taxon>
    </lineage>
</organism>
<dbReference type="Proteomes" id="UP000611762">
    <property type="component" value="Unassembled WGS sequence"/>
</dbReference>
<dbReference type="EMBL" id="JACRSU010000002">
    <property type="protein sequence ID" value="MBC8540830.1"/>
    <property type="molecule type" value="Genomic_DNA"/>
</dbReference>